<reference evidence="2 3" key="1">
    <citation type="submission" date="2024-02" db="EMBL/GenBank/DDBJ databases">
        <title>De novo assembly and annotation of 12 fungi associated with fruit tree decline syndrome in Ontario, Canada.</title>
        <authorList>
            <person name="Sulman M."/>
            <person name="Ellouze W."/>
            <person name="Ilyukhin E."/>
        </authorList>
    </citation>
    <scope>NUCLEOTIDE SEQUENCE [LARGE SCALE GENOMIC DNA]</scope>
    <source>
        <strain evidence="2 3">FDS-637</strain>
    </source>
</reference>
<feature type="compositionally biased region" description="Basic and acidic residues" evidence="1">
    <location>
        <begin position="18"/>
        <end position="39"/>
    </location>
</feature>
<dbReference type="Proteomes" id="UP001430584">
    <property type="component" value="Unassembled WGS sequence"/>
</dbReference>
<feature type="region of interest" description="Disordered" evidence="1">
    <location>
        <begin position="160"/>
        <end position="180"/>
    </location>
</feature>
<dbReference type="Gene3D" id="1.20.120.20">
    <property type="entry name" value="Apolipoprotein"/>
    <property type="match status" value="1"/>
</dbReference>
<sequence length="180" mass="20459">MPGSNNRWNRAANHHSHSRPDDWDEDKARLEQKAEHAEGDVEELPEDAARWTGEAVGHVENIPNDVEQGWDRAENNVEQGFDNIENNVEQGWDNAENHVEQGWDNAEDKVEQGWDNAENNVEQGWDHTVEAVEDAPENAAEWVGEGVGNVERFGDEVKDYGDGLEASYDEGRDEARYDDY</sequence>
<feature type="compositionally biased region" description="Basic and acidic residues" evidence="1">
    <location>
        <begin position="169"/>
        <end position="180"/>
    </location>
</feature>
<dbReference type="RefSeq" id="XP_066628764.1">
    <property type="nucleotide sequence ID" value="XM_066780818.1"/>
</dbReference>
<evidence type="ECO:0000313" key="3">
    <source>
        <dbReference type="Proteomes" id="UP001430584"/>
    </source>
</evidence>
<proteinExistence type="predicted"/>
<evidence type="ECO:0000256" key="1">
    <source>
        <dbReference type="SAM" id="MobiDB-lite"/>
    </source>
</evidence>
<evidence type="ECO:0000313" key="2">
    <source>
        <dbReference type="EMBL" id="KAL0254893.1"/>
    </source>
</evidence>
<dbReference type="SUPFAM" id="SSF58113">
    <property type="entry name" value="Apolipoprotein A-I"/>
    <property type="match status" value="1"/>
</dbReference>
<comment type="caution">
    <text evidence="2">The sequence shown here is derived from an EMBL/GenBank/DDBJ whole genome shotgun (WGS) entry which is preliminary data.</text>
</comment>
<gene>
    <name evidence="2" type="ORF">SLS55_009417</name>
</gene>
<dbReference type="GeneID" id="92013502"/>
<feature type="region of interest" description="Disordered" evidence="1">
    <location>
        <begin position="1"/>
        <end position="53"/>
    </location>
</feature>
<name>A0ABR3C2M7_9PEZI</name>
<organism evidence="2 3">
    <name type="scientific">Diplodia seriata</name>
    <dbReference type="NCBI Taxonomy" id="420778"/>
    <lineage>
        <taxon>Eukaryota</taxon>
        <taxon>Fungi</taxon>
        <taxon>Dikarya</taxon>
        <taxon>Ascomycota</taxon>
        <taxon>Pezizomycotina</taxon>
        <taxon>Dothideomycetes</taxon>
        <taxon>Dothideomycetes incertae sedis</taxon>
        <taxon>Botryosphaeriales</taxon>
        <taxon>Botryosphaeriaceae</taxon>
        <taxon>Diplodia</taxon>
    </lineage>
</organism>
<accession>A0ABR3C2M7</accession>
<protein>
    <submittedName>
        <fullName evidence="2">Uncharacterized protein</fullName>
    </submittedName>
</protein>
<keyword evidence="3" id="KW-1185">Reference proteome</keyword>
<dbReference type="EMBL" id="JAJVCZ030000010">
    <property type="protein sequence ID" value="KAL0254893.1"/>
    <property type="molecule type" value="Genomic_DNA"/>
</dbReference>